<dbReference type="GO" id="GO:0005615">
    <property type="term" value="C:extracellular space"/>
    <property type="evidence" value="ECO:0007669"/>
    <property type="project" value="UniProtKB-KW"/>
</dbReference>
<dbReference type="InterPro" id="IPR014347">
    <property type="entry name" value="Tautomerase/MIF_sf"/>
</dbReference>
<reference evidence="13" key="1">
    <citation type="submission" date="2017-10" db="EMBL/GenBank/DDBJ databases">
        <title>Transcriptome Assembly of Sugarcane Aphid Adults.</title>
        <authorList>
            <person name="Scully E.D."/>
            <person name="Palmer N.A."/>
            <person name="Geib S.M."/>
            <person name="Sarath G."/>
            <person name="Sattler S.E."/>
        </authorList>
    </citation>
    <scope>NUCLEOTIDE SEQUENCE</scope>
    <source>
        <tissue evidence="13">Whole body</tissue>
    </source>
</reference>
<comment type="catalytic activity">
    <reaction evidence="7">
        <text>L-dopachrome = 5,6-dihydroxyindole-2-carboxylate</text>
        <dbReference type="Rhea" id="RHEA:13041"/>
        <dbReference type="ChEBI" id="CHEBI:16875"/>
        <dbReference type="ChEBI" id="CHEBI:57509"/>
        <dbReference type="EC" id="5.3.3.12"/>
    </reaction>
</comment>
<dbReference type="SUPFAM" id="SSF55331">
    <property type="entry name" value="Tautomerase/MIF"/>
    <property type="match status" value="1"/>
</dbReference>
<comment type="catalytic activity">
    <reaction evidence="6">
        <text>3-phenylpyruvate = enol-phenylpyruvate</text>
        <dbReference type="Rhea" id="RHEA:17097"/>
        <dbReference type="ChEBI" id="CHEBI:16815"/>
        <dbReference type="ChEBI" id="CHEBI:18005"/>
        <dbReference type="EC" id="5.3.2.1"/>
    </reaction>
</comment>
<dbReference type="PANTHER" id="PTHR11954:SF6">
    <property type="entry name" value="MACROPHAGE MIGRATION INHIBITORY FACTOR"/>
    <property type="match status" value="1"/>
</dbReference>
<keyword evidence="5" id="KW-0413">Isomerase</keyword>
<dbReference type="Pfam" id="PF01187">
    <property type="entry name" value="MIF"/>
    <property type="match status" value="1"/>
</dbReference>
<evidence type="ECO:0000256" key="5">
    <source>
        <dbReference type="ARBA" id="ARBA00023235"/>
    </source>
</evidence>
<sequence>MPRFSLDTNLPASKIPEEFLDECTSILSNTLGKRRTYCISTVNPGLKMTLGGSNEPCGFIQVTCIGNMTPEINNQHIGILTDYVNKAIGIPKNRIFVNLHPNEPETTAYLGTTFYQLYYVEKQRRLV</sequence>
<dbReference type="AlphaFoldDB" id="A0A2H8TQY1"/>
<evidence type="ECO:0000313" key="13">
    <source>
        <dbReference type="EMBL" id="MBW16603.1"/>
    </source>
</evidence>
<proteinExistence type="inferred from homology"/>
<evidence type="ECO:0000256" key="1">
    <source>
        <dbReference type="ARBA" id="ARBA00004613"/>
    </source>
</evidence>
<dbReference type="EMBL" id="GFXV01004798">
    <property type="protein sequence ID" value="MBW16603.1"/>
    <property type="molecule type" value="Transcribed_RNA"/>
</dbReference>
<accession>A0A2H8TQY1</accession>
<keyword evidence="4" id="KW-0964">Secreted</keyword>
<evidence type="ECO:0000256" key="12">
    <source>
        <dbReference type="ARBA" id="ARBA00042730"/>
    </source>
</evidence>
<evidence type="ECO:0000256" key="7">
    <source>
        <dbReference type="ARBA" id="ARBA00036823"/>
    </source>
</evidence>
<keyword evidence="3" id="KW-0202">Cytokine</keyword>
<dbReference type="EC" id="5.3.3.12" evidence="8"/>
<organism evidence="13">
    <name type="scientific">Melanaphis sacchari</name>
    <dbReference type="NCBI Taxonomy" id="742174"/>
    <lineage>
        <taxon>Eukaryota</taxon>
        <taxon>Metazoa</taxon>
        <taxon>Ecdysozoa</taxon>
        <taxon>Arthropoda</taxon>
        <taxon>Hexapoda</taxon>
        <taxon>Insecta</taxon>
        <taxon>Pterygota</taxon>
        <taxon>Neoptera</taxon>
        <taxon>Paraneoptera</taxon>
        <taxon>Hemiptera</taxon>
        <taxon>Sternorrhyncha</taxon>
        <taxon>Aphidomorpha</taxon>
        <taxon>Aphidoidea</taxon>
        <taxon>Aphididae</taxon>
        <taxon>Aphidini</taxon>
        <taxon>Melanaphis</taxon>
    </lineage>
</organism>
<dbReference type="OrthoDB" id="255819at2759"/>
<comment type="similarity">
    <text evidence="2">Belongs to the MIF family.</text>
</comment>
<gene>
    <name evidence="13" type="primary">MIFH_1</name>
</gene>
<dbReference type="PANTHER" id="PTHR11954">
    <property type="entry name" value="D-DOPACHROME DECARBOXYLASE"/>
    <property type="match status" value="1"/>
</dbReference>
<dbReference type="GO" id="GO:0050178">
    <property type="term" value="F:phenylpyruvate tautomerase activity"/>
    <property type="evidence" value="ECO:0007669"/>
    <property type="project" value="UniProtKB-EC"/>
</dbReference>
<evidence type="ECO:0000256" key="4">
    <source>
        <dbReference type="ARBA" id="ARBA00022525"/>
    </source>
</evidence>
<dbReference type="GO" id="GO:0005125">
    <property type="term" value="F:cytokine activity"/>
    <property type="evidence" value="ECO:0007669"/>
    <property type="project" value="UniProtKB-KW"/>
</dbReference>
<protein>
    <recommendedName>
        <fullName evidence="12">L-dopachrome isomerase</fullName>
        <ecNumber evidence="9">5.3.2.1</ecNumber>
        <ecNumber evidence="8">5.3.3.12</ecNumber>
    </recommendedName>
    <alternativeName>
        <fullName evidence="10">L-dopachrome tautomerase</fullName>
    </alternativeName>
    <alternativeName>
        <fullName evidence="11">Phenylpyruvate tautomerase</fullName>
    </alternativeName>
</protein>
<dbReference type="EC" id="5.3.2.1" evidence="9"/>
<evidence type="ECO:0000256" key="2">
    <source>
        <dbReference type="ARBA" id="ARBA00005851"/>
    </source>
</evidence>
<evidence type="ECO:0000256" key="3">
    <source>
        <dbReference type="ARBA" id="ARBA00022514"/>
    </source>
</evidence>
<comment type="subcellular location">
    <subcellularLocation>
        <location evidence="1">Secreted</location>
    </subcellularLocation>
</comment>
<dbReference type="GO" id="GO:0004167">
    <property type="term" value="F:dopachrome isomerase activity"/>
    <property type="evidence" value="ECO:0007669"/>
    <property type="project" value="UniProtKB-EC"/>
</dbReference>
<name>A0A2H8TQY1_9HEMI</name>
<evidence type="ECO:0000256" key="10">
    <source>
        <dbReference type="ARBA" id="ARBA00041631"/>
    </source>
</evidence>
<evidence type="ECO:0000256" key="6">
    <source>
        <dbReference type="ARBA" id="ARBA00036735"/>
    </source>
</evidence>
<evidence type="ECO:0000256" key="11">
    <source>
        <dbReference type="ARBA" id="ARBA00041912"/>
    </source>
</evidence>
<dbReference type="InterPro" id="IPR001398">
    <property type="entry name" value="Macrophage_inhib_fac"/>
</dbReference>
<dbReference type="Gene3D" id="3.30.429.10">
    <property type="entry name" value="Macrophage Migration Inhibitory Factor"/>
    <property type="match status" value="1"/>
</dbReference>
<evidence type="ECO:0000256" key="9">
    <source>
        <dbReference type="ARBA" id="ARBA00039086"/>
    </source>
</evidence>
<evidence type="ECO:0000256" key="8">
    <source>
        <dbReference type="ARBA" id="ARBA00038932"/>
    </source>
</evidence>